<protein>
    <submittedName>
        <fullName evidence="1">Uncharacterized protein</fullName>
    </submittedName>
</protein>
<dbReference type="EMBL" id="NRRL01000041">
    <property type="protein sequence ID" value="MBK1669201.1"/>
    <property type="molecule type" value="Genomic_DNA"/>
</dbReference>
<reference evidence="1 2" key="1">
    <citation type="journal article" date="2020" name="Microorganisms">
        <title>Osmotic Adaptation and Compatible Solute Biosynthesis of Phototrophic Bacteria as Revealed from Genome Analyses.</title>
        <authorList>
            <person name="Imhoff J.F."/>
            <person name="Rahn T."/>
            <person name="Kunzel S."/>
            <person name="Keller A."/>
            <person name="Neulinger S.C."/>
        </authorList>
    </citation>
    <scope>NUCLEOTIDE SEQUENCE [LARGE SCALE GENOMIC DNA]</scope>
    <source>
        <strain evidence="1 2">DSM 9895</strain>
    </source>
</reference>
<dbReference type="RefSeq" id="WP_200341529.1">
    <property type="nucleotide sequence ID" value="NZ_NRRL01000041.1"/>
</dbReference>
<name>A0ABS1DGS6_9PROT</name>
<sequence length="136" mass="15454">MIRTCGDFVTSAPGKWVLRVMFNYDHSDFTRDETWSEFVSDAFHARDNFGGADDKHANQEAWVNHIRRGMGVWSTGEKALALAVLHVIDYDWLADEFATVWNEHARQYESRAFAMLSKASGDFAEAVGACFARVDR</sequence>
<keyword evidence="2" id="KW-1185">Reference proteome</keyword>
<organism evidence="1 2">
    <name type="scientific">Rhodovibrio sodomensis</name>
    <dbReference type="NCBI Taxonomy" id="1088"/>
    <lineage>
        <taxon>Bacteria</taxon>
        <taxon>Pseudomonadati</taxon>
        <taxon>Pseudomonadota</taxon>
        <taxon>Alphaproteobacteria</taxon>
        <taxon>Rhodospirillales</taxon>
        <taxon>Rhodovibrionaceae</taxon>
        <taxon>Rhodovibrio</taxon>
    </lineage>
</organism>
<evidence type="ECO:0000313" key="1">
    <source>
        <dbReference type="EMBL" id="MBK1669201.1"/>
    </source>
</evidence>
<evidence type="ECO:0000313" key="2">
    <source>
        <dbReference type="Proteomes" id="UP001296873"/>
    </source>
</evidence>
<dbReference type="Proteomes" id="UP001296873">
    <property type="component" value="Unassembled WGS sequence"/>
</dbReference>
<proteinExistence type="predicted"/>
<accession>A0ABS1DGS6</accession>
<comment type="caution">
    <text evidence="1">The sequence shown here is derived from an EMBL/GenBank/DDBJ whole genome shotgun (WGS) entry which is preliminary data.</text>
</comment>
<gene>
    <name evidence="1" type="ORF">CKO28_14280</name>
</gene>